<sequence length="395" mass="45667">MNILFIVRMDEYNRAGLFVATHNRVKRLLEDPQVNGDVYSLKFYDSAILVMIKKLFKKNINQRKKDYFLVDGVRYNNLYIRNTLLTNFLSKVGIDFPLYKNAIKTLNTQKYNITIAHWGGAQGSFAYYLKKYKNLPYTLTVHGSDVHTLPRRDNIYKKYLLRNINHSDAPFFVSNQLKLEAEKLGWDSDNQEFHITYNAVNPKIYYQYPKKLIEKIKSDTNTGKYVVGFVGSLTKIKRAEYLIEIFDRIQESMKDRITFFIIGDGPLKTIIDEEVSKSNIDVRLNSNLNQETLAKYYNIFDCLVLPSVNEGLGNVILESQACGTPVVATNTGGIPEIISTEDNLVPNTDTYICENFTKKVVKVISENTKKTGNGFYWEEIVENEKDILFLKQRQI</sequence>
<dbReference type="Proteomes" id="UP000321886">
    <property type="component" value="Unassembled WGS sequence"/>
</dbReference>
<protein>
    <submittedName>
        <fullName evidence="3">Glycosyl transferase group 1</fullName>
    </submittedName>
</protein>
<gene>
    <name evidence="3" type="ORF">HFA01_28780</name>
</gene>
<evidence type="ECO:0000259" key="2">
    <source>
        <dbReference type="Pfam" id="PF13439"/>
    </source>
</evidence>
<dbReference type="SUPFAM" id="SSF53756">
    <property type="entry name" value="UDP-Glycosyltransferase/glycogen phosphorylase"/>
    <property type="match status" value="1"/>
</dbReference>
<dbReference type="Gene3D" id="3.40.50.2000">
    <property type="entry name" value="Glycogen Phosphorylase B"/>
    <property type="match status" value="2"/>
</dbReference>
<name>A0A511WTZ5_9BACI</name>
<dbReference type="InterPro" id="IPR028098">
    <property type="entry name" value="Glyco_trans_4-like_N"/>
</dbReference>
<dbReference type="AlphaFoldDB" id="A0A511WTZ5"/>
<dbReference type="Pfam" id="PF00534">
    <property type="entry name" value="Glycos_transf_1"/>
    <property type="match status" value="1"/>
</dbReference>
<dbReference type="Pfam" id="PF13439">
    <property type="entry name" value="Glyco_transf_4"/>
    <property type="match status" value="1"/>
</dbReference>
<organism evidence="3 4">
    <name type="scientific">Halobacillus faecis</name>
    <dbReference type="NCBI Taxonomy" id="360184"/>
    <lineage>
        <taxon>Bacteria</taxon>
        <taxon>Bacillati</taxon>
        <taxon>Bacillota</taxon>
        <taxon>Bacilli</taxon>
        <taxon>Bacillales</taxon>
        <taxon>Bacillaceae</taxon>
        <taxon>Halobacillus</taxon>
    </lineage>
</organism>
<dbReference type="RefSeq" id="WP_146817338.1">
    <property type="nucleotide sequence ID" value="NZ_BJYD01000026.1"/>
</dbReference>
<feature type="domain" description="Glycosyltransferase subfamily 4-like N-terminal" evidence="2">
    <location>
        <begin position="86"/>
        <end position="202"/>
    </location>
</feature>
<evidence type="ECO:0000313" key="4">
    <source>
        <dbReference type="Proteomes" id="UP000321886"/>
    </source>
</evidence>
<comment type="caution">
    <text evidence="3">The sequence shown here is derived from an EMBL/GenBank/DDBJ whole genome shotgun (WGS) entry which is preliminary data.</text>
</comment>
<dbReference type="OrthoDB" id="9806653at2"/>
<proteinExistence type="predicted"/>
<evidence type="ECO:0000259" key="1">
    <source>
        <dbReference type="Pfam" id="PF00534"/>
    </source>
</evidence>
<reference evidence="3 4" key="1">
    <citation type="submission" date="2019-07" db="EMBL/GenBank/DDBJ databases">
        <title>Whole genome shotgun sequence of Halobacillus faecis NBRC 103569.</title>
        <authorList>
            <person name="Hosoyama A."/>
            <person name="Uohara A."/>
            <person name="Ohji S."/>
            <person name="Ichikawa N."/>
        </authorList>
    </citation>
    <scope>NUCLEOTIDE SEQUENCE [LARGE SCALE GENOMIC DNA]</scope>
    <source>
        <strain evidence="3 4">NBRC 103569</strain>
    </source>
</reference>
<dbReference type="PANTHER" id="PTHR45947:SF15">
    <property type="entry name" value="TEICHURONIC ACID BIOSYNTHESIS GLYCOSYLTRANSFERASE TUAC-RELATED"/>
    <property type="match status" value="1"/>
</dbReference>
<keyword evidence="4" id="KW-1185">Reference proteome</keyword>
<dbReference type="InterPro" id="IPR050194">
    <property type="entry name" value="Glycosyltransferase_grp1"/>
</dbReference>
<evidence type="ECO:0000313" key="3">
    <source>
        <dbReference type="EMBL" id="GEN54616.1"/>
    </source>
</evidence>
<dbReference type="EMBL" id="BJYD01000026">
    <property type="protein sequence ID" value="GEN54616.1"/>
    <property type="molecule type" value="Genomic_DNA"/>
</dbReference>
<dbReference type="PANTHER" id="PTHR45947">
    <property type="entry name" value="SULFOQUINOVOSYL TRANSFERASE SQD2"/>
    <property type="match status" value="1"/>
</dbReference>
<dbReference type="GO" id="GO:0016757">
    <property type="term" value="F:glycosyltransferase activity"/>
    <property type="evidence" value="ECO:0007669"/>
    <property type="project" value="InterPro"/>
</dbReference>
<dbReference type="InterPro" id="IPR001296">
    <property type="entry name" value="Glyco_trans_1"/>
</dbReference>
<feature type="domain" description="Glycosyl transferase family 1" evidence="1">
    <location>
        <begin position="215"/>
        <end position="348"/>
    </location>
</feature>
<keyword evidence="3" id="KW-0808">Transferase</keyword>
<accession>A0A511WTZ5</accession>